<evidence type="ECO:0000313" key="3">
    <source>
        <dbReference type="Proteomes" id="UP000266673"/>
    </source>
</evidence>
<accession>A0A397U428</accession>
<comment type="caution">
    <text evidence="2">The sequence shown here is derived from an EMBL/GenBank/DDBJ whole genome shotgun (WGS) entry which is preliminary data.</text>
</comment>
<dbReference type="OrthoDB" id="415230at2759"/>
<organism evidence="2 3">
    <name type="scientific">Gigaspora rosea</name>
    <dbReference type="NCBI Taxonomy" id="44941"/>
    <lineage>
        <taxon>Eukaryota</taxon>
        <taxon>Fungi</taxon>
        <taxon>Fungi incertae sedis</taxon>
        <taxon>Mucoromycota</taxon>
        <taxon>Glomeromycotina</taxon>
        <taxon>Glomeromycetes</taxon>
        <taxon>Diversisporales</taxon>
        <taxon>Gigasporaceae</taxon>
        <taxon>Gigaspora</taxon>
    </lineage>
</organism>
<keyword evidence="1" id="KW-0472">Membrane</keyword>
<keyword evidence="3" id="KW-1185">Reference proteome</keyword>
<dbReference type="EMBL" id="QKWP01002061">
    <property type="protein sequence ID" value="RIB05030.1"/>
    <property type="molecule type" value="Genomic_DNA"/>
</dbReference>
<protein>
    <submittedName>
        <fullName evidence="2">Uncharacterized protein</fullName>
    </submittedName>
</protein>
<evidence type="ECO:0000256" key="1">
    <source>
        <dbReference type="SAM" id="Phobius"/>
    </source>
</evidence>
<dbReference type="Proteomes" id="UP000266673">
    <property type="component" value="Unassembled WGS sequence"/>
</dbReference>
<feature type="transmembrane region" description="Helical" evidence="1">
    <location>
        <begin position="100"/>
        <end position="123"/>
    </location>
</feature>
<keyword evidence="1" id="KW-0812">Transmembrane</keyword>
<proteinExistence type="predicted"/>
<evidence type="ECO:0000313" key="2">
    <source>
        <dbReference type="EMBL" id="RIB05030.1"/>
    </source>
</evidence>
<sequence length="276" mass="32319">MSFFKKFVNKFNKKSVTLKWEEFKNFEKAENIEENNEWPEVIQNFDLNCGYEEGDSTPFSNNQQSSSTINEEESFLVITNEENQSLTEIKKLVNKFLLQILLLILIVICNSLIIRVILGIIFLKSLKIHLIQYRLSEKNSFIIYMNPFDIMFSQTYISPKFKNGGVVEDMILDLVSGKIKIGNIPLIEVCILDNKIHSSDNRRLYAIQSAIKLGAKIKKISVRIVRKEDCNIEWKYFGSKKLVIENTNFLNVVVNEKYAKMDYYRLFIIIYLYCIL</sequence>
<gene>
    <name evidence="2" type="ORF">C2G38_2282011</name>
</gene>
<dbReference type="STRING" id="44941.A0A397U428"/>
<keyword evidence="1" id="KW-1133">Transmembrane helix</keyword>
<reference evidence="2 3" key="1">
    <citation type="submission" date="2018-06" db="EMBL/GenBank/DDBJ databases">
        <title>Comparative genomics reveals the genomic features of Rhizophagus irregularis, R. cerebriforme, R. diaphanum and Gigaspora rosea, and their symbiotic lifestyle signature.</title>
        <authorList>
            <person name="Morin E."/>
            <person name="San Clemente H."/>
            <person name="Chen E.C.H."/>
            <person name="De La Providencia I."/>
            <person name="Hainaut M."/>
            <person name="Kuo A."/>
            <person name="Kohler A."/>
            <person name="Murat C."/>
            <person name="Tang N."/>
            <person name="Roy S."/>
            <person name="Loubradou J."/>
            <person name="Henrissat B."/>
            <person name="Grigoriev I.V."/>
            <person name="Corradi N."/>
            <person name="Roux C."/>
            <person name="Martin F.M."/>
        </authorList>
    </citation>
    <scope>NUCLEOTIDE SEQUENCE [LARGE SCALE GENOMIC DNA]</scope>
    <source>
        <strain evidence="2 3">DAOM 194757</strain>
    </source>
</reference>
<name>A0A397U428_9GLOM</name>
<dbReference type="AlphaFoldDB" id="A0A397U428"/>